<dbReference type="InParanoid" id="A0A0G4EUU1"/>
<dbReference type="InterPro" id="IPR002004">
    <property type="entry name" value="PABP_HYD_C"/>
</dbReference>
<feature type="region of interest" description="Disordered" evidence="1">
    <location>
        <begin position="53"/>
        <end position="232"/>
    </location>
</feature>
<evidence type="ECO:0000313" key="3">
    <source>
        <dbReference type="EMBL" id="CEM02018.1"/>
    </source>
</evidence>
<keyword evidence="4" id="KW-1185">Reference proteome</keyword>
<dbReference type="PROSITE" id="PS51309">
    <property type="entry name" value="PABC"/>
    <property type="match status" value="1"/>
</dbReference>
<feature type="compositionally biased region" description="Low complexity" evidence="1">
    <location>
        <begin position="106"/>
        <end position="118"/>
    </location>
</feature>
<dbReference type="EMBL" id="CDMY01000316">
    <property type="protein sequence ID" value="CEM02018.1"/>
    <property type="molecule type" value="Genomic_DNA"/>
</dbReference>
<reference evidence="3 4" key="1">
    <citation type="submission" date="2014-11" db="EMBL/GenBank/DDBJ databases">
        <authorList>
            <person name="Zhu J."/>
            <person name="Qi W."/>
            <person name="Song R."/>
        </authorList>
    </citation>
    <scope>NUCLEOTIDE SEQUENCE [LARGE SCALE GENOMIC DNA]</scope>
</reference>
<evidence type="ECO:0000259" key="2">
    <source>
        <dbReference type="PROSITE" id="PS51309"/>
    </source>
</evidence>
<dbReference type="Gene3D" id="1.10.1900.10">
    <property type="entry name" value="c-terminal domain of poly(a) binding protein"/>
    <property type="match status" value="1"/>
</dbReference>
<organism evidence="3 4">
    <name type="scientific">Vitrella brassicaformis (strain CCMP3155)</name>
    <dbReference type="NCBI Taxonomy" id="1169540"/>
    <lineage>
        <taxon>Eukaryota</taxon>
        <taxon>Sar</taxon>
        <taxon>Alveolata</taxon>
        <taxon>Colpodellida</taxon>
        <taxon>Vitrellaceae</taxon>
        <taxon>Vitrella</taxon>
    </lineage>
</organism>
<dbReference type="InterPro" id="IPR036053">
    <property type="entry name" value="PABP-dom"/>
</dbReference>
<dbReference type="SUPFAM" id="SSF63570">
    <property type="entry name" value="PABC (PABP) domain"/>
    <property type="match status" value="1"/>
</dbReference>
<dbReference type="Proteomes" id="UP000041254">
    <property type="component" value="Unassembled WGS sequence"/>
</dbReference>
<feature type="compositionally biased region" description="Basic and acidic residues" evidence="1">
    <location>
        <begin position="119"/>
        <end position="138"/>
    </location>
</feature>
<protein>
    <recommendedName>
        <fullName evidence="2">PABC domain-containing protein</fullName>
    </recommendedName>
</protein>
<gene>
    <name evidence="3" type="ORF">Vbra_13405</name>
</gene>
<dbReference type="VEuPathDB" id="CryptoDB:Vbra_13405"/>
<dbReference type="GO" id="GO:0003723">
    <property type="term" value="F:RNA binding"/>
    <property type="evidence" value="ECO:0007669"/>
    <property type="project" value="InterPro"/>
</dbReference>
<evidence type="ECO:0000256" key="1">
    <source>
        <dbReference type="SAM" id="MobiDB-lite"/>
    </source>
</evidence>
<name>A0A0G4EUU1_VITBC</name>
<feature type="compositionally biased region" description="Low complexity" evidence="1">
    <location>
        <begin position="77"/>
        <end position="88"/>
    </location>
</feature>
<feature type="region of interest" description="Disordered" evidence="1">
    <location>
        <begin position="1"/>
        <end position="38"/>
    </location>
</feature>
<feature type="compositionally biased region" description="Gly residues" evidence="1">
    <location>
        <begin position="95"/>
        <end position="105"/>
    </location>
</feature>
<dbReference type="SMART" id="SM00517">
    <property type="entry name" value="PolyA"/>
    <property type="match status" value="1"/>
</dbReference>
<evidence type="ECO:0000313" key="4">
    <source>
        <dbReference type="Proteomes" id="UP000041254"/>
    </source>
</evidence>
<feature type="compositionally biased region" description="Gly residues" evidence="1">
    <location>
        <begin position="172"/>
        <end position="181"/>
    </location>
</feature>
<sequence length="353" mass="37500">MMAAASSWSTKKRHHSSAASHHPYQPNPPSHSHPQQQVQVAYYATPPSNVTNVPFGGHAFHPSSHHHYTPPVYEPQGSGSSSGSPYSGQWPRSGSGLGRVTGGHVSGAVHGGHSSHQGLRVEGRKGSSGGDRRQDGARHERRANVGVEVTPPYPPPAMPGAKESPKPLIIPDGGGGAGGGRNNTAKHDTSINGSSNAKQTHKRGDDSKIPPPPSSVSPASSGSSTGEGMAIGDRRGLGVFQHESVQQLGVWLVDMPVENRKQALGDVIFPKVYHLLGGKDTVLYLAQKVTGMLLDLDLSSLLRLLDDPADLDQNVKLAFHELRTANATNVLHDERARRELNSQAAQLVPFFAR</sequence>
<dbReference type="AlphaFoldDB" id="A0A0G4EUU1"/>
<proteinExistence type="predicted"/>
<dbReference type="Pfam" id="PF00658">
    <property type="entry name" value="MLLE"/>
    <property type="match status" value="1"/>
</dbReference>
<feature type="domain" description="PABC" evidence="2">
    <location>
        <begin position="244"/>
        <end position="327"/>
    </location>
</feature>
<accession>A0A0G4EUU1</accession>